<dbReference type="Gene3D" id="3.20.20.30">
    <property type="entry name" value="Luciferase-like domain"/>
    <property type="match status" value="1"/>
</dbReference>
<proteinExistence type="predicted"/>
<protein>
    <submittedName>
        <fullName evidence="6">LLM class flavin-dependent oxidoreductase</fullName>
    </submittedName>
</protein>
<keyword evidence="3" id="KW-0560">Oxidoreductase</keyword>
<dbReference type="EMBL" id="JAAWWL010000001">
    <property type="protein sequence ID" value="NKI30390.1"/>
    <property type="molecule type" value="Genomic_DNA"/>
</dbReference>
<evidence type="ECO:0000259" key="5">
    <source>
        <dbReference type="Pfam" id="PF00296"/>
    </source>
</evidence>
<sequence length="383" mass="42780">MTKINIRSKDLDGAEISWFAPICDGDDRYLGERDPNFKSNWKNTSDILLTADELGYRNILCPSSYQVGQDTLPFVSAVAPLTKNINLLAAIRCGEIHPPMLARTLATIDHILEGRLTVNIISSNLPGEELSSEDRYQRSREVIEVLKQAWTKDEIEIDGNFYKLKLPSNPGKPYQKNGPLLYFGGYSPPAVDLCAEHCDVYLMWPETEGNLEKHMRNMSAKAAAHGRTVDFGLRVHMVVRETEEEARAYADSIISKLDLEQGKEIRERALDAKSYGVSKQTAMRDQADNDGYIESHLWTGIGKGRSGCGAALVGNPDQIVNKINRYMEMGIRSFIFSGYPHLEECKRFAELVLPRLKTVSFPISQGKVTDQIPSSPLAGGIRI</sequence>
<keyword evidence="4" id="KW-0503">Monooxygenase</keyword>
<reference evidence="6 7" key="1">
    <citation type="submission" date="2020-04" db="EMBL/GenBank/DDBJ databases">
        <authorList>
            <person name="Yoon J."/>
        </authorList>
    </citation>
    <scope>NUCLEOTIDE SEQUENCE [LARGE SCALE GENOMIC DNA]</scope>
    <source>
        <strain evidence="6 7">DJ-13</strain>
    </source>
</reference>
<name>A0ABX1GN32_9FLAO</name>
<dbReference type="Proteomes" id="UP000718451">
    <property type="component" value="Unassembled WGS sequence"/>
</dbReference>
<dbReference type="RefSeq" id="WP_168550642.1">
    <property type="nucleotide sequence ID" value="NZ_JAAWWL010000001.1"/>
</dbReference>
<dbReference type="PANTHER" id="PTHR42847:SF4">
    <property type="entry name" value="ALKANESULFONATE MONOOXYGENASE-RELATED"/>
    <property type="match status" value="1"/>
</dbReference>
<keyword evidence="7" id="KW-1185">Reference proteome</keyword>
<dbReference type="PANTHER" id="PTHR42847">
    <property type="entry name" value="ALKANESULFONATE MONOOXYGENASE"/>
    <property type="match status" value="1"/>
</dbReference>
<evidence type="ECO:0000256" key="2">
    <source>
        <dbReference type="ARBA" id="ARBA00022643"/>
    </source>
</evidence>
<dbReference type="InterPro" id="IPR036661">
    <property type="entry name" value="Luciferase-like_sf"/>
</dbReference>
<dbReference type="CDD" id="cd01094">
    <property type="entry name" value="Alkanesulfonate_monoxygenase"/>
    <property type="match status" value="1"/>
</dbReference>
<dbReference type="InterPro" id="IPR050172">
    <property type="entry name" value="SsuD_RutA_monooxygenase"/>
</dbReference>
<feature type="domain" description="Luciferase-like" evidence="5">
    <location>
        <begin position="15"/>
        <end position="332"/>
    </location>
</feature>
<keyword evidence="2" id="KW-0288">FMN</keyword>
<evidence type="ECO:0000256" key="4">
    <source>
        <dbReference type="ARBA" id="ARBA00023033"/>
    </source>
</evidence>
<evidence type="ECO:0000313" key="7">
    <source>
        <dbReference type="Proteomes" id="UP000718451"/>
    </source>
</evidence>
<dbReference type="InterPro" id="IPR011251">
    <property type="entry name" value="Luciferase-like_dom"/>
</dbReference>
<comment type="caution">
    <text evidence="6">The sequence shown here is derived from an EMBL/GenBank/DDBJ whole genome shotgun (WGS) entry which is preliminary data.</text>
</comment>
<keyword evidence="1" id="KW-0285">Flavoprotein</keyword>
<dbReference type="SUPFAM" id="SSF51679">
    <property type="entry name" value="Bacterial luciferase-like"/>
    <property type="match status" value="1"/>
</dbReference>
<gene>
    <name evidence="6" type="ORF">HCU67_00420</name>
</gene>
<evidence type="ECO:0000256" key="3">
    <source>
        <dbReference type="ARBA" id="ARBA00023002"/>
    </source>
</evidence>
<evidence type="ECO:0000313" key="6">
    <source>
        <dbReference type="EMBL" id="NKI30390.1"/>
    </source>
</evidence>
<accession>A0ABX1GN32</accession>
<dbReference type="Pfam" id="PF00296">
    <property type="entry name" value="Bac_luciferase"/>
    <property type="match status" value="1"/>
</dbReference>
<evidence type="ECO:0000256" key="1">
    <source>
        <dbReference type="ARBA" id="ARBA00022630"/>
    </source>
</evidence>
<organism evidence="6 7">
    <name type="scientific">Croceivirga thetidis</name>
    <dbReference type="NCBI Taxonomy" id="2721623"/>
    <lineage>
        <taxon>Bacteria</taxon>
        <taxon>Pseudomonadati</taxon>
        <taxon>Bacteroidota</taxon>
        <taxon>Flavobacteriia</taxon>
        <taxon>Flavobacteriales</taxon>
        <taxon>Flavobacteriaceae</taxon>
        <taxon>Croceivirga</taxon>
    </lineage>
</organism>